<gene>
    <name evidence="1" type="ORF">C5167_043797</name>
</gene>
<dbReference type="EMBL" id="CM010724">
    <property type="protein sequence ID" value="RZC81224.1"/>
    <property type="molecule type" value="Genomic_DNA"/>
</dbReference>
<evidence type="ECO:0000313" key="2">
    <source>
        <dbReference type="Proteomes" id="UP000316621"/>
    </source>
</evidence>
<dbReference type="Proteomes" id="UP000316621">
    <property type="component" value="Chromosome 10"/>
</dbReference>
<sequence length="70" mass="8242">MSQYWYTGRDKGSEIVALDLSHLREVEREEKTPFSDAIVGSYTSANTHQALWSRDIFKAEFQQRILQRSY</sequence>
<keyword evidence="2" id="KW-1185">Reference proteome</keyword>
<dbReference type="AlphaFoldDB" id="A0A4Y7L6R9"/>
<accession>A0A4Y7L6R9</accession>
<name>A0A4Y7L6R9_PAPSO</name>
<protein>
    <submittedName>
        <fullName evidence="1">Uncharacterized protein</fullName>
    </submittedName>
</protein>
<evidence type="ECO:0000313" key="1">
    <source>
        <dbReference type="EMBL" id="RZC81224.1"/>
    </source>
</evidence>
<reference evidence="1 2" key="1">
    <citation type="journal article" date="2018" name="Science">
        <title>The opium poppy genome and morphinan production.</title>
        <authorList>
            <person name="Guo L."/>
            <person name="Winzer T."/>
            <person name="Yang X."/>
            <person name="Li Y."/>
            <person name="Ning Z."/>
            <person name="He Z."/>
            <person name="Teodor R."/>
            <person name="Lu Y."/>
            <person name="Bowser T.A."/>
            <person name="Graham I.A."/>
            <person name="Ye K."/>
        </authorList>
    </citation>
    <scope>NUCLEOTIDE SEQUENCE [LARGE SCALE GENOMIC DNA]</scope>
    <source>
        <strain evidence="2">cv. HN1</strain>
        <tissue evidence="1">Leaves</tissue>
    </source>
</reference>
<proteinExistence type="predicted"/>
<dbReference type="Gramene" id="RZC81224">
    <property type="protein sequence ID" value="RZC81224"/>
    <property type="gene ID" value="C5167_043797"/>
</dbReference>
<organism evidence="1 2">
    <name type="scientific">Papaver somniferum</name>
    <name type="common">Opium poppy</name>
    <dbReference type="NCBI Taxonomy" id="3469"/>
    <lineage>
        <taxon>Eukaryota</taxon>
        <taxon>Viridiplantae</taxon>
        <taxon>Streptophyta</taxon>
        <taxon>Embryophyta</taxon>
        <taxon>Tracheophyta</taxon>
        <taxon>Spermatophyta</taxon>
        <taxon>Magnoliopsida</taxon>
        <taxon>Ranunculales</taxon>
        <taxon>Papaveraceae</taxon>
        <taxon>Papaveroideae</taxon>
        <taxon>Papaver</taxon>
    </lineage>
</organism>